<organism evidence="1 2">
    <name type="scientific">Elysia crispata</name>
    <name type="common">lettuce slug</name>
    <dbReference type="NCBI Taxonomy" id="231223"/>
    <lineage>
        <taxon>Eukaryota</taxon>
        <taxon>Metazoa</taxon>
        <taxon>Spiralia</taxon>
        <taxon>Lophotrochozoa</taxon>
        <taxon>Mollusca</taxon>
        <taxon>Gastropoda</taxon>
        <taxon>Heterobranchia</taxon>
        <taxon>Euthyneura</taxon>
        <taxon>Panpulmonata</taxon>
        <taxon>Sacoglossa</taxon>
        <taxon>Placobranchoidea</taxon>
        <taxon>Plakobranchidae</taxon>
        <taxon>Elysia</taxon>
    </lineage>
</organism>
<comment type="caution">
    <text evidence="1">The sequence shown here is derived from an EMBL/GenBank/DDBJ whole genome shotgun (WGS) entry which is preliminary data.</text>
</comment>
<sequence>MYGTSRRAQRQNSCVVRGVCTARQEEHCDRTPVLYEVYVLHVKKSTVTELLFCTRCMYGTSSRAQRQNSCVVRGVCTARQEEHCDRTPVLYEVYVLHVKKSTVTELLFCTRCVCTARQAEHRDRTPVLYEVNVRHVKQSTELQCCTQLRTQPSVADVVPNPLLGEVCGCGDDKIQNSVGTSSKFWVWGGEGAKT</sequence>
<reference evidence="1" key="1">
    <citation type="journal article" date="2023" name="G3 (Bethesda)">
        <title>A reference genome for the long-term kleptoplast-retaining sea slug Elysia crispata morphotype clarki.</title>
        <authorList>
            <person name="Eastman K.E."/>
            <person name="Pendleton A.L."/>
            <person name="Shaikh M.A."/>
            <person name="Suttiyut T."/>
            <person name="Ogas R."/>
            <person name="Tomko P."/>
            <person name="Gavelis G."/>
            <person name="Widhalm J.R."/>
            <person name="Wisecaver J.H."/>
        </authorList>
    </citation>
    <scope>NUCLEOTIDE SEQUENCE</scope>
    <source>
        <strain evidence="1">ECLA1</strain>
    </source>
</reference>
<name>A0AAE1EB95_9GAST</name>
<evidence type="ECO:0000313" key="2">
    <source>
        <dbReference type="Proteomes" id="UP001283361"/>
    </source>
</evidence>
<dbReference type="Proteomes" id="UP001283361">
    <property type="component" value="Unassembled WGS sequence"/>
</dbReference>
<proteinExistence type="predicted"/>
<evidence type="ECO:0000313" key="1">
    <source>
        <dbReference type="EMBL" id="KAK3801269.1"/>
    </source>
</evidence>
<protein>
    <submittedName>
        <fullName evidence="1">Uncharacterized protein</fullName>
    </submittedName>
</protein>
<gene>
    <name evidence="1" type="ORF">RRG08_067072</name>
</gene>
<dbReference type="AlphaFoldDB" id="A0AAE1EB95"/>
<keyword evidence="2" id="KW-1185">Reference proteome</keyword>
<dbReference type="EMBL" id="JAWDGP010000342">
    <property type="protein sequence ID" value="KAK3801269.1"/>
    <property type="molecule type" value="Genomic_DNA"/>
</dbReference>
<accession>A0AAE1EB95</accession>